<dbReference type="RefSeq" id="WP_253531275.1">
    <property type="nucleotide sequence ID" value="NZ_JAMZEL010000011.1"/>
</dbReference>
<dbReference type="EMBL" id="JAMZEL010000011">
    <property type="protein sequence ID" value="MCP1385132.1"/>
    <property type="molecule type" value="Genomic_DNA"/>
</dbReference>
<dbReference type="Pfam" id="PF06739">
    <property type="entry name" value="SBBP"/>
    <property type="match status" value="2"/>
</dbReference>
<accession>A0ABT1FTX5</accession>
<evidence type="ECO:0000313" key="3">
    <source>
        <dbReference type="Proteomes" id="UP001204772"/>
    </source>
</evidence>
<comment type="caution">
    <text evidence="2">The sequence shown here is derived from an EMBL/GenBank/DDBJ whole genome shotgun (WGS) entry which is preliminary data.</text>
</comment>
<gene>
    <name evidence="2" type="ORF">NCI00_22020</name>
</gene>
<feature type="chain" id="PRO_5046702718" evidence="1">
    <location>
        <begin position="21"/>
        <end position="514"/>
    </location>
</feature>
<feature type="signal peptide" evidence="1">
    <location>
        <begin position="1"/>
        <end position="20"/>
    </location>
</feature>
<dbReference type="InterPro" id="IPR052918">
    <property type="entry name" value="Motility_Chemotaxis_Reg"/>
</dbReference>
<organism evidence="2 3">
    <name type="scientific">Runella salmonicolor</name>
    <dbReference type="NCBI Taxonomy" id="2950278"/>
    <lineage>
        <taxon>Bacteria</taxon>
        <taxon>Pseudomonadati</taxon>
        <taxon>Bacteroidota</taxon>
        <taxon>Cytophagia</taxon>
        <taxon>Cytophagales</taxon>
        <taxon>Spirosomataceae</taxon>
        <taxon>Runella</taxon>
    </lineage>
</organism>
<protein>
    <submittedName>
        <fullName evidence="2">SBBP repeat-containing protein</fullName>
    </submittedName>
</protein>
<keyword evidence="1" id="KW-0732">Signal</keyword>
<proteinExistence type="predicted"/>
<dbReference type="Gene3D" id="2.40.10.500">
    <property type="match status" value="1"/>
</dbReference>
<evidence type="ECO:0000313" key="2">
    <source>
        <dbReference type="EMBL" id="MCP1385132.1"/>
    </source>
</evidence>
<dbReference type="Gene3D" id="2.120.10.30">
    <property type="entry name" value="TolB, C-terminal domain"/>
    <property type="match status" value="1"/>
</dbReference>
<reference evidence="2 3" key="1">
    <citation type="submission" date="2022-06" db="EMBL/GenBank/DDBJ databases">
        <title>Runella sp. S5 genome sequencing.</title>
        <authorList>
            <person name="Park S."/>
        </authorList>
    </citation>
    <scope>NUCLEOTIDE SEQUENCE [LARGE SCALE GENOMIC DNA]</scope>
    <source>
        <strain evidence="2 3">S5</strain>
    </source>
</reference>
<name>A0ABT1FTX5_9BACT</name>
<dbReference type="PANTHER" id="PTHR35580">
    <property type="entry name" value="CELL SURFACE GLYCOPROTEIN (S-LAYER PROTEIN)-LIKE PROTEIN"/>
    <property type="match status" value="1"/>
</dbReference>
<dbReference type="InterPro" id="IPR011042">
    <property type="entry name" value="6-blade_b-propeller_TolB-like"/>
</dbReference>
<evidence type="ECO:0000256" key="1">
    <source>
        <dbReference type="SAM" id="SignalP"/>
    </source>
</evidence>
<dbReference type="SUPFAM" id="SSF101898">
    <property type="entry name" value="NHL repeat"/>
    <property type="match status" value="1"/>
</dbReference>
<dbReference type="PANTHER" id="PTHR35580:SF1">
    <property type="entry name" value="PHYTASE-LIKE DOMAIN-CONTAINING PROTEIN"/>
    <property type="match status" value="1"/>
</dbReference>
<dbReference type="SUPFAM" id="SSF63829">
    <property type="entry name" value="Calcium-dependent phosphotriesterase"/>
    <property type="match status" value="1"/>
</dbReference>
<dbReference type="Proteomes" id="UP001204772">
    <property type="component" value="Unassembled WGS sequence"/>
</dbReference>
<sequence>MTKHLLSFVLVCALFTKSFAQNVTILPSGITPAPSGSYPRLNYDAILALPSPQTGDMAYDLTFLCLRVYNGSKWVCTYQSPNDSTPNSAAIATAGGTGGDVGRGIGVDASGNIYVTGYFQGTATFGTTSKTSAGSFDFFVAKYNSEGTFLWVQTAGGTGSDYANGIAVDAFGNVYVTGYFFGKASFGETSKTSAGDDDIFVAKYNSAGVLQWVQTAGGINSDYSRGIVLDASGNVYTTGSFEGTAAFGATSKTSAGGTDIFVAKYNSEGILLWVQTAGGTNNDYSRGIAIHTTGSIYITGYFAGTVTFGTTSKTSAGGFDIFVAKFDPVGLVWLWVQTAGGGPTSSDFAEDIAVDASGSAYITGNFQGTATFGATSKTSEGSYDIFVAKYSSLGTFQWVQTAGGTDEDDGQGIALDASGNVYVTGYFQQTATFGATSKTTAGSNDIFVAKYSSAGALRWIQTVGGIFPDNGDDITIDANENLHVTGSFSGTAAFGATSKTSVGQSDIFVARFQQ</sequence>
<keyword evidence="3" id="KW-1185">Reference proteome</keyword>
<dbReference type="InterPro" id="IPR010620">
    <property type="entry name" value="SBBP_repeat"/>
</dbReference>